<keyword evidence="2" id="KW-1185">Reference proteome</keyword>
<dbReference type="Proteomes" id="UP000037696">
    <property type="component" value="Unassembled WGS sequence"/>
</dbReference>
<dbReference type="AlphaFoldDB" id="A0A0M8NXB2"/>
<name>A0A0M8NXB2_9EURO</name>
<feature type="non-terminal residue" evidence="1">
    <location>
        <position position="52"/>
    </location>
</feature>
<dbReference type="EMBL" id="LHQQ01000954">
    <property type="protein sequence ID" value="KOS36070.1"/>
    <property type="molecule type" value="Genomic_DNA"/>
</dbReference>
<sequence>MGRTESEYRDSERSVYIHNFIKTFCQSARLHTWIYMVLYHGDHVTSSTGYTI</sequence>
<gene>
    <name evidence="1" type="ORF">ACN38_g13248</name>
</gene>
<reference evidence="1 2" key="1">
    <citation type="submission" date="2015-08" db="EMBL/GenBank/DDBJ databases">
        <title>Genome sequencing of Penicillium nordicum.</title>
        <authorList>
            <person name="Nguyen H.D."/>
            <person name="Seifert K.A."/>
        </authorList>
    </citation>
    <scope>NUCLEOTIDE SEQUENCE [LARGE SCALE GENOMIC DNA]</scope>
    <source>
        <strain evidence="1 2">DAOMC 185683</strain>
    </source>
</reference>
<accession>A0A0M8NXB2</accession>
<evidence type="ECO:0000313" key="2">
    <source>
        <dbReference type="Proteomes" id="UP000037696"/>
    </source>
</evidence>
<comment type="caution">
    <text evidence="1">The sequence shown here is derived from an EMBL/GenBank/DDBJ whole genome shotgun (WGS) entry which is preliminary data.</text>
</comment>
<evidence type="ECO:0000313" key="1">
    <source>
        <dbReference type="EMBL" id="KOS36070.1"/>
    </source>
</evidence>
<organism evidence="1 2">
    <name type="scientific">Penicillium nordicum</name>
    <dbReference type="NCBI Taxonomy" id="229535"/>
    <lineage>
        <taxon>Eukaryota</taxon>
        <taxon>Fungi</taxon>
        <taxon>Dikarya</taxon>
        <taxon>Ascomycota</taxon>
        <taxon>Pezizomycotina</taxon>
        <taxon>Eurotiomycetes</taxon>
        <taxon>Eurotiomycetidae</taxon>
        <taxon>Eurotiales</taxon>
        <taxon>Aspergillaceae</taxon>
        <taxon>Penicillium</taxon>
    </lineage>
</organism>
<protein>
    <submittedName>
        <fullName evidence="1">Uncharacterized protein</fullName>
    </submittedName>
</protein>
<proteinExistence type="predicted"/>